<feature type="active site" description="Proton acceptor" evidence="7">
    <location>
        <position position="19"/>
    </location>
</feature>
<keyword evidence="4 7" id="KW-0694">RNA-binding</keyword>
<dbReference type="SUPFAM" id="SSF53178">
    <property type="entry name" value="Peptidyl-tRNA hydrolase-like"/>
    <property type="match status" value="1"/>
</dbReference>
<protein>
    <recommendedName>
        <fullName evidence="6 7">Peptidyl-tRNA hydrolase</fullName>
        <shortName evidence="7">Pth</shortName>
        <ecNumber evidence="1 7">3.1.1.29</ecNumber>
    </recommendedName>
</protein>
<keyword evidence="2 7" id="KW-0820">tRNA-binding</keyword>
<evidence type="ECO:0000313" key="9">
    <source>
        <dbReference type="Proteomes" id="UP001235840"/>
    </source>
</evidence>
<accession>A0ABT9W2W6</accession>
<feature type="binding site" evidence="7">
    <location>
        <position position="64"/>
    </location>
    <ligand>
        <name>tRNA</name>
        <dbReference type="ChEBI" id="CHEBI:17843"/>
    </ligand>
</feature>
<dbReference type="EC" id="3.1.1.29" evidence="1 7"/>
<evidence type="ECO:0000313" key="8">
    <source>
        <dbReference type="EMBL" id="MDQ0167581.1"/>
    </source>
</evidence>
<dbReference type="EMBL" id="JAUSTY010000017">
    <property type="protein sequence ID" value="MDQ0167581.1"/>
    <property type="molecule type" value="Genomic_DNA"/>
</dbReference>
<keyword evidence="9" id="KW-1185">Reference proteome</keyword>
<proteinExistence type="inferred from homology"/>
<comment type="function">
    <text evidence="7">Hydrolyzes ribosome-free peptidyl-tRNAs (with 1 or more amino acids incorporated), which drop off the ribosome during protein synthesis, or as a result of ribosome stalling.</text>
</comment>
<dbReference type="Gene3D" id="3.40.50.1470">
    <property type="entry name" value="Peptidyl-tRNA hydrolase"/>
    <property type="match status" value="1"/>
</dbReference>
<feature type="site" description="Discriminates between blocked and unblocked aminoacyl-tRNA" evidence="7">
    <location>
        <position position="9"/>
    </location>
</feature>
<comment type="similarity">
    <text evidence="5 7">Belongs to the PTH family.</text>
</comment>
<dbReference type="InterPro" id="IPR036416">
    <property type="entry name" value="Pept_tRNA_hydro_sf"/>
</dbReference>
<comment type="caution">
    <text evidence="8">The sequence shown here is derived from an EMBL/GenBank/DDBJ whole genome shotgun (WGS) entry which is preliminary data.</text>
</comment>
<dbReference type="GO" id="GO:0004045">
    <property type="term" value="F:peptidyl-tRNA hydrolase activity"/>
    <property type="evidence" value="ECO:0007669"/>
    <property type="project" value="UniProtKB-EC"/>
</dbReference>
<feature type="site" description="Stabilizes the basic form of H active site to accept a proton" evidence="7">
    <location>
        <position position="91"/>
    </location>
</feature>
<comment type="subunit">
    <text evidence="7">Monomer.</text>
</comment>
<dbReference type="NCBIfam" id="TIGR00447">
    <property type="entry name" value="pth"/>
    <property type="match status" value="1"/>
</dbReference>
<evidence type="ECO:0000256" key="4">
    <source>
        <dbReference type="ARBA" id="ARBA00022884"/>
    </source>
</evidence>
<feature type="binding site" evidence="7">
    <location>
        <position position="66"/>
    </location>
    <ligand>
        <name>tRNA</name>
        <dbReference type="ChEBI" id="CHEBI:17843"/>
    </ligand>
</feature>
<evidence type="ECO:0000256" key="7">
    <source>
        <dbReference type="HAMAP-Rule" id="MF_00083"/>
    </source>
</evidence>
<dbReference type="InterPro" id="IPR018171">
    <property type="entry name" value="Pept_tRNA_hydro_CS"/>
</dbReference>
<comment type="catalytic activity">
    <reaction evidence="7">
        <text>an N-acyl-L-alpha-aminoacyl-tRNA + H2O = an N-acyl-L-amino acid + a tRNA + H(+)</text>
        <dbReference type="Rhea" id="RHEA:54448"/>
        <dbReference type="Rhea" id="RHEA-COMP:10123"/>
        <dbReference type="Rhea" id="RHEA-COMP:13883"/>
        <dbReference type="ChEBI" id="CHEBI:15377"/>
        <dbReference type="ChEBI" id="CHEBI:15378"/>
        <dbReference type="ChEBI" id="CHEBI:59874"/>
        <dbReference type="ChEBI" id="CHEBI:78442"/>
        <dbReference type="ChEBI" id="CHEBI:138191"/>
        <dbReference type="EC" id="3.1.1.29"/>
    </reaction>
</comment>
<keyword evidence="3 7" id="KW-0378">Hydrolase</keyword>
<evidence type="ECO:0000256" key="5">
    <source>
        <dbReference type="ARBA" id="ARBA00038063"/>
    </source>
</evidence>
<comment type="subcellular location">
    <subcellularLocation>
        <location evidence="7">Cytoplasm</location>
    </subcellularLocation>
</comment>
<dbReference type="PANTHER" id="PTHR17224">
    <property type="entry name" value="PEPTIDYL-TRNA HYDROLASE"/>
    <property type="match status" value="1"/>
</dbReference>
<dbReference type="RefSeq" id="WP_307396615.1">
    <property type="nucleotide sequence ID" value="NZ_BAAADK010000008.1"/>
</dbReference>
<evidence type="ECO:0000256" key="2">
    <source>
        <dbReference type="ARBA" id="ARBA00022555"/>
    </source>
</evidence>
<gene>
    <name evidence="7" type="primary">pth</name>
    <name evidence="8" type="ORF">J2S11_003506</name>
</gene>
<feature type="binding site" evidence="7">
    <location>
        <position position="112"/>
    </location>
    <ligand>
        <name>tRNA</name>
        <dbReference type="ChEBI" id="CHEBI:17843"/>
    </ligand>
</feature>
<keyword evidence="7" id="KW-0963">Cytoplasm</keyword>
<evidence type="ECO:0000256" key="6">
    <source>
        <dbReference type="ARBA" id="ARBA00050038"/>
    </source>
</evidence>
<evidence type="ECO:0000256" key="3">
    <source>
        <dbReference type="ARBA" id="ARBA00022801"/>
    </source>
</evidence>
<comment type="function">
    <text evidence="7">Catalyzes the release of premature peptidyl moieties from peptidyl-tRNA molecules trapped in stalled 50S ribosomal subunits, and thus maintains levels of free tRNAs and 50S ribosomes.</text>
</comment>
<name>A0ABT9W2W6_9BACI</name>
<dbReference type="CDD" id="cd00462">
    <property type="entry name" value="PTH"/>
    <property type="match status" value="1"/>
</dbReference>
<organism evidence="8 9">
    <name type="scientific">Caldalkalibacillus horti</name>
    <dbReference type="NCBI Taxonomy" id="77523"/>
    <lineage>
        <taxon>Bacteria</taxon>
        <taxon>Bacillati</taxon>
        <taxon>Bacillota</taxon>
        <taxon>Bacilli</taxon>
        <taxon>Bacillales</taxon>
        <taxon>Bacillaceae</taxon>
        <taxon>Caldalkalibacillus</taxon>
    </lineage>
</organism>
<reference evidence="8 9" key="1">
    <citation type="submission" date="2023-07" db="EMBL/GenBank/DDBJ databases">
        <title>Genomic Encyclopedia of Type Strains, Phase IV (KMG-IV): sequencing the most valuable type-strain genomes for metagenomic binning, comparative biology and taxonomic classification.</title>
        <authorList>
            <person name="Goeker M."/>
        </authorList>
    </citation>
    <scope>NUCLEOTIDE SEQUENCE [LARGE SCALE GENOMIC DNA]</scope>
    <source>
        <strain evidence="8 9">DSM 12751</strain>
    </source>
</reference>
<dbReference type="Pfam" id="PF01195">
    <property type="entry name" value="Pept_tRNA_hydro"/>
    <property type="match status" value="1"/>
</dbReference>
<evidence type="ECO:0000256" key="1">
    <source>
        <dbReference type="ARBA" id="ARBA00013260"/>
    </source>
</evidence>
<dbReference type="Proteomes" id="UP001235840">
    <property type="component" value="Unassembled WGS sequence"/>
</dbReference>
<dbReference type="PROSITE" id="PS01196">
    <property type="entry name" value="PEPT_TRNA_HYDROL_2"/>
    <property type="match status" value="1"/>
</dbReference>
<sequence>MKLIVGLGNPGPKYELTRHNIGFLSIDYIADELGLDLNKSKWKGLYAEGVYQGEKIILLKPMTFMNLSGESIQEVMNFYKIPVENILIIFDDLDLPFGKIKLRYKGSSGGHNGLKSIIAHLGTDQFKRIKMGIGRPEFGDTVSYVLGQFPLEQQDTLEEMLAHASKASTAFIGEDDFTKVMNKYNG</sequence>
<dbReference type="HAMAP" id="MF_00083">
    <property type="entry name" value="Pept_tRNA_hydro_bact"/>
    <property type="match status" value="1"/>
</dbReference>
<dbReference type="PANTHER" id="PTHR17224:SF1">
    <property type="entry name" value="PEPTIDYL-TRNA HYDROLASE"/>
    <property type="match status" value="1"/>
</dbReference>
<dbReference type="InterPro" id="IPR001328">
    <property type="entry name" value="Pept_tRNA_hydro"/>
</dbReference>
<feature type="binding site" evidence="7">
    <location>
        <position position="14"/>
    </location>
    <ligand>
        <name>tRNA</name>
        <dbReference type="ChEBI" id="CHEBI:17843"/>
    </ligand>
</feature>